<reference evidence="1 2" key="1">
    <citation type="submission" date="2020-01" db="EMBL/GenBank/DDBJ databases">
        <title>Genomic analysis of Aminipila sp. CBA3637.</title>
        <authorList>
            <person name="Kim Y.B."/>
            <person name="Roh S.W."/>
        </authorList>
    </citation>
    <scope>NUCLEOTIDE SEQUENCE [LARGE SCALE GENOMIC DNA]</scope>
    <source>
        <strain evidence="1 2">CBA3637</strain>
    </source>
</reference>
<keyword evidence="2" id="KW-1185">Reference proteome</keyword>
<protein>
    <submittedName>
        <fullName evidence="1">SAM-dependent methyltransferase</fullName>
    </submittedName>
</protein>
<accession>A0A6P1MIV1</accession>
<dbReference type="SUPFAM" id="SSF53335">
    <property type="entry name" value="S-adenosyl-L-methionine-dependent methyltransferases"/>
    <property type="match status" value="1"/>
</dbReference>
<dbReference type="Proteomes" id="UP000463883">
    <property type="component" value="Chromosome"/>
</dbReference>
<dbReference type="InterPro" id="IPR006901">
    <property type="entry name" value="TrmK"/>
</dbReference>
<dbReference type="AlphaFoldDB" id="A0A6P1MIV1"/>
<sequence length="252" mass="28580">MIKLSDRLQMIADLIENGQTVADIGTDHGFLPIYLWESGKSSRVILADISKGSLQKAIDNVEMQNFKEETVKNGFDFRLGNGIEVLQNGEVDVVVIAGMGGILMTEILGKNLNKSKSMKCFILQPRNSQGKLRWWLLNNGFIIKQEKIVREGKYICEVIFAEAEENDSVLIELPKESDLELQSEDIRYEVPESILMSNGSLALEFVERKLEIELNILKNIKKSASISGEIIQQSELRILYLENLLKKYNKSR</sequence>
<keyword evidence="1" id="KW-0808">Transferase</keyword>
<organism evidence="1 2">
    <name type="scientific">Aminipila terrae</name>
    <dbReference type="NCBI Taxonomy" id="2697030"/>
    <lineage>
        <taxon>Bacteria</taxon>
        <taxon>Bacillati</taxon>
        <taxon>Bacillota</taxon>
        <taxon>Clostridia</taxon>
        <taxon>Peptostreptococcales</taxon>
        <taxon>Anaerovoracaceae</taxon>
        <taxon>Aminipila</taxon>
    </lineage>
</organism>
<dbReference type="PANTHER" id="PTHR38451">
    <property type="entry name" value="TRNA (ADENINE(22)-N(1))-METHYLTRANSFERASE"/>
    <property type="match status" value="1"/>
</dbReference>
<dbReference type="EMBL" id="CP047591">
    <property type="protein sequence ID" value="QHI73661.1"/>
    <property type="molecule type" value="Genomic_DNA"/>
</dbReference>
<dbReference type="PIRSF" id="PIRSF018637">
    <property type="entry name" value="TrmK"/>
    <property type="match status" value="1"/>
</dbReference>
<dbReference type="Pfam" id="PF12847">
    <property type="entry name" value="Methyltransf_18"/>
    <property type="match status" value="1"/>
</dbReference>
<name>A0A6P1MIV1_9FIRM</name>
<dbReference type="Gene3D" id="3.40.50.150">
    <property type="entry name" value="Vaccinia Virus protein VP39"/>
    <property type="match status" value="1"/>
</dbReference>
<dbReference type="GO" id="GO:0160105">
    <property type="term" value="F:tRNA (adenine(22)-N1)-methyltransferase activity"/>
    <property type="evidence" value="ECO:0007669"/>
    <property type="project" value="InterPro"/>
</dbReference>
<keyword evidence="1" id="KW-0489">Methyltransferase</keyword>
<dbReference type="KEGG" id="amic:Ami3637_15890"/>
<dbReference type="RefSeq" id="WP_162363426.1">
    <property type="nucleotide sequence ID" value="NZ_CP047591.1"/>
</dbReference>
<gene>
    <name evidence="1" type="ORF">Ami3637_15890</name>
</gene>
<evidence type="ECO:0000313" key="2">
    <source>
        <dbReference type="Proteomes" id="UP000463883"/>
    </source>
</evidence>
<dbReference type="InterPro" id="IPR029063">
    <property type="entry name" value="SAM-dependent_MTases_sf"/>
</dbReference>
<proteinExistence type="predicted"/>
<evidence type="ECO:0000313" key="1">
    <source>
        <dbReference type="EMBL" id="QHI73661.1"/>
    </source>
</evidence>
<dbReference type="PANTHER" id="PTHR38451:SF1">
    <property type="entry name" value="TRNA (ADENINE(22)-N(1))-METHYLTRANSFERASE"/>
    <property type="match status" value="1"/>
</dbReference>
<dbReference type="GO" id="GO:0032259">
    <property type="term" value="P:methylation"/>
    <property type="evidence" value="ECO:0007669"/>
    <property type="project" value="UniProtKB-KW"/>
</dbReference>